<sequence length="213" mass="24752">RKGMLFPEDHVAFCERCFHSTPCWCCHLPCGPLHRRLSDERIVCQHCYSTALLSPRQLGPLYEGTIRFFQKQMQMRLKNRPRLKVTDQRYLLREFEITDHTFGLYTNTVEVETIFIITGIAEDRAWITLSHELTHFWQKQNCPNPQALVLVEGFAEWTVYKLAEHHGLERAMLSMRRNVAEPYHTGLHALLGLEQKLGVQGVVHLARTKAGLN</sequence>
<reference evidence="1" key="1">
    <citation type="submission" date="2018-05" db="EMBL/GenBank/DDBJ databases">
        <authorList>
            <person name="Lanie J.A."/>
            <person name="Ng W.-L."/>
            <person name="Kazmierczak K.M."/>
            <person name="Andrzejewski T.M."/>
            <person name="Davidsen T.M."/>
            <person name="Wayne K.J."/>
            <person name="Tettelin H."/>
            <person name="Glass J.I."/>
            <person name="Rusch D."/>
            <person name="Podicherti R."/>
            <person name="Tsui H.-C.T."/>
            <person name="Winkler M.E."/>
        </authorList>
    </citation>
    <scope>NUCLEOTIDE SEQUENCE</scope>
</reference>
<dbReference type="AlphaFoldDB" id="A0A381VWX1"/>
<accession>A0A381VWX1</accession>
<name>A0A381VWX1_9ZZZZ</name>
<protein>
    <recommendedName>
        <fullName evidence="2">LIM zinc-binding domain-containing protein</fullName>
    </recommendedName>
</protein>
<organism evidence="1">
    <name type="scientific">marine metagenome</name>
    <dbReference type="NCBI Taxonomy" id="408172"/>
    <lineage>
        <taxon>unclassified sequences</taxon>
        <taxon>metagenomes</taxon>
        <taxon>ecological metagenomes</taxon>
    </lineage>
</organism>
<feature type="non-terminal residue" evidence="1">
    <location>
        <position position="1"/>
    </location>
</feature>
<proteinExistence type="predicted"/>
<evidence type="ECO:0008006" key="2">
    <source>
        <dbReference type="Google" id="ProtNLM"/>
    </source>
</evidence>
<dbReference type="EMBL" id="UINC01010028">
    <property type="protein sequence ID" value="SVA44765.1"/>
    <property type="molecule type" value="Genomic_DNA"/>
</dbReference>
<evidence type="ECO:0000313" key="1">
    <source>
        <dbReference type="EMBL" id="SVA44765.1"/>
    </source>
</evidence>
<gene>
    <name evidence="1" type="ORF">METZ01_LOCUS97619</name>
</gene>